<name>E0VNZ6_PEDHC</name>
<dbReference type="Proteomes" id="UP000009046">
    <property type="component" value="Unassembled WGS sequence"/>
</dbReference>
<evidence type="ECO:0000313" key="2">
    <source>
        <dbReference type="EMBL" id="EEB15102.1"/>
    </source>
</evidence>
<dbReference type="RefSeq" id="XP_002427840.1">
    <property type="nucleotide sequence ID" value="XM_002427795.1"/>
</dbReference>
<dbReference type="EMBL" id="DS235354">
    <property type="protein sequence ID" value="EEB15102.1"/>
    <property type="molecule type" value="Genomic_DNA"/>
</dbReference>
<gene>
    <name evidence="3" type="primary">8231927</name>
    <name evidence="2" type="ORF">Phum_PHUM348130</name>
</gene>
<sequence>MKTTVFDYTPYGISGHPNTPKTDRDERKKASKASKASKATVSRASVSVHALQNIMGVCNLDLINLLLGQKSIRESLVVEKGRNVSSKELVSWNKLPILRVVASIEDNQSVFNNLNDGYNILGITVESVYNAPDYLNEGTSAEAAILVPIFGDVGNQLYDDFK</sequence>
<evidence type="ECO:0000256" key="1">
    <source>
        <dbReference type="SAM" id="MobiDB-lite"/>
    </source>
</evidence>
<reference evidence="3" key="3">
    <citation type="submission" date="2020-05" db="UniProtKB">
        <authorList>
            <consortium name="EnsemblMetazoa"/>
        </authorList>
    </citation>
    <scope>IDENTIFICATION</scope>
    <source>
        <strain evidence="3">USDA</strain>
    </source>
</reference>
<feature type="region of interest" description="Disordered" evidence="1">
    <location>
        <begin position="1"/>
        <end position="37"/>
    </location>
</feature>
<reference evidence="2" key="2">
    <citation type="submission" date="2007-04" db="EMBL/GenBank/DDBJ databases">
        <title>The genome of the human body louse.</title>
        <authorList>
            <consortium name="The Human Body Louse Genome Consortium"/>
            <person name="Kirkness E."/>
            <person name="Walenz B."/>
            <person name="Hass B."/>
            <person name="Bruggner R."/>
            <person name="Strausberg R."/>
        </authorList>
    </citation>
    <scope>NUCLEOTIDE SEQUENCE</scope>
    <source>
        <strain evidence="2">USDA</strain>
    </source>
</reference>
<reference evidence="2" key="1">
    <citation type="submission" date="2007-04" db="EMBL/GenBank/DDBJ databases">
        <title>Annotation of Pediculus humanus corporis strain USDA.</title>
        <authorList>
            <person name="Kirkness E."/>
            <person name="Hannick L."/>
            <person name="Hass B."/>
            <person name="Bruggner R."/>
            <person name="Lawson D."/>
            <person name="Bidwell S."/>
            <person name="Joardar V."/>
            <person name="Caler E."/>
            <person name="Walenz B."/>
            <person name="Inman J."/>
            <person name="Schobel S."/>
            <person name="Galinsky K."/>
            <person name="Amedeo P."/>
            <person name="Strausberg R."/>
        </authorList>
    </citation>
    <scope>NUCLEOTIDE SEQUENCE</scope>
    <source>
        <strain evidence="2">USDA</strain>
    </source>
</reference>
<evidence type="ECO:0000313" key="4">
    <source>
        <dbReference type="Proteomes" id="UP000009046"/>
    </source>
</evidence>
<protein>
    <submittedName>
        <fullName evidence="2 3">Uncharacterized protein</fullName>
    </submittedName>
</protein>
<dbReference type="HOGENOM" id="CLU_1637450_0_0_1"/>
<dbReference type="AlphaFoldDB" id="E0VNZ6"/>
<dbReference type="InParanoid" id="E0VNZ6"/>
<dbReference type="EMBL" id="AAZO01004050">
    <property type="status" value="NOT_ANNOTATED_CDS"/>
    <property type="molecule type" value="Genomic_DNA"/>
</dbReference>
<dbReference type="CTD" id="8231927"/>
<keyword evidence="4" id="KW-1185">Reference proteome</keyword>
<organism>
    <name type="scientific">Pediculus humanus subsp. corporis</name>
    <name type="common">Body louse</name>
    <dbReference type="NCBI Taxonomy" id="121224"/>
    <lineage>
        <taxon>Eukaryota</taxon>
        <taxon>Metazoa</taxon>
        <taxon>Ecdysozoa</taxon>
        <taxon>Arthropoda</taxon>
        <taxon>Hexapoda</taxon>
        <taxon>Insecta</taxon>
        <taxon>Pterygota</taxon>
        <taxon>Neoptera</taxon>
        <taxon>Paraneoptera</taxon>
        <taxon>Psocodea</taxon>
        <taxon>Troctomorpha</taxon>
        <taxon>Phthiraptera</taxon>
        <taxon>Anoplura</taxon>
        <taxon>Pediculidae</taxon>
        <taxon>Pediculus</taxon>
    </lineage>
</organism>
<dbReference type="VEuPathDB" id="VectorBase:PHUM348130"/>
<dbReference type="KEGG" id="phu:Phum_PHUM348130"/>
<dbReference type="EnsemblMetazoa" id="PHUM348130-RA">
    <property type="protein sequence ID" value="PHUM348130-PA"/>
    <property type="gene ID" value="PHUM348130"/>
</dbReference>
<accession>E0VNZ6</accession>
<dbReference type="STRING" id="121224.E0VNZ6"/>
<evidence type="ECO:0000313" key="3">
    <source>
        <dbReference type="EnsemblMetazoa" id="PHUM348130-PA"/>
    </source>
</evidence>
<dbReference type="GeneID" id="8231927"/>
<dbReference type="OrthoDB" id="10262375at2759"/>
<proteinExistence type="predicted"/>
<dbReference type="eggNOG" id="ENOG502SXV2">
    <property type="taxonomic scope" value="Eukaryota"/>
</dbReference>